<sequence>MAITEDLPASLDGTHSALAEPFEYSQEAFEEPPPSLGDEFLLHLERSKFDTKQEFLPEGYLDKLITRNALRDDLFVDKADLDAKDENLIDFIITSAKKAFATAYCAVGSGGSALLPTMMYFQSIGFSDKALPIEDLRTVEPTRNAQTEIPFPFSHINRNMALRRTWAPMRIRNFYRTQWMFLAPVFSRDHFHHVLSPNVVLPFVWVGNVTKDGRFSKVYEVEIHENHQKLLDLKGDGTPPHVAIKEILTTENDEELRQEMESNFMLEANALSDIASLEHTHIIERIAAITIGARHYFMFQWADGGNLREFWRDNPRPKLTPDLVRQSVRQLTGLADALMALHHYKDDANYRHGGVAASPTSLQIGYPELSPTRNEVHFEIIRQWIKDCDNNPAHAKCRLVETPTLPDRLLDVQGLKIRLVETKDLRDQYLALSHPWGKSKEHIHFCTYTRNIEDRKKGIDWEELPRTFKDAITITRKLGFRYLWIDSLCIVQGPDGDFDQQSKHMPKIFNFAYCVLAASRATGQHDGFLGERLGRDYITFKRGEEDMYHICEEIDDFQADVIDGSLNQRGWVLQERALARRTVYFTEKQTYWECGAGIRCETFTKLKR</sequence>
<evidence type="ECO:0000259" key="1">
    <source>
        <dbReference type="Pfam" id="PF06985"/>
    </source>
</evidence>
<dbReference type="InterPro" id="IPR001245">
    <property type="entry name" value="Ser-Thr/Tyr_kinase_cat_dom"/>
</dbReference>
<dbReference type="InterPro" id="IPR010730">
    <property type="entry name" value="HET"/>
</dbReference>
<dbReference type="AlphaFoldDB" id="A0A9P5EY84"/>
<dbReference type="InterPro" id="IPR011009">
    <property type="entry name" value="Kinase-like_dom_sf"/>
</dbReference>
<name>A0A9P5EY84_COLSI</name>
<evidence type="ECO:0000313" key="4">
    <source>
        <dbReference type="Proteomes" id="UP000711996"/>
    </source>
</evidence>
<dbReference type="OrthoDB" id="4062651at2759"/>
<evidence type="ECO:0000313" key="3">
    <source>
        <dbReference type="EMBL" id="KAF4861893.1"/>
    </source>
</evidence>
<reference evidence="3" key="1">
    <citation type="submission" date="2019-06" db="EMBL/GenBank/DDBJ databases">
        <authorList>
            <person name="Gan P."/>
            <person name="Shirasu K."/>
        </authorList>
    </citation>
    <scope>NUCLEOTIDE SEQUENCE [LARGE SCALE GENOMIC DNA]</scope>
    <source>
        <strain evidence="3">CAD2</strain>
    </source>
</reference>
<evidence type="ECO:0008006" key="5">
    <source>
        <dbReference type="Google" id="ProtNLM"/>
    </source>
</evidence>
<feature type="domain" description="Heterokaryon incompatibility" evidence="1">
    <location>
        <begin position="429"/>
        <end position="575"/>
    </location>
</feature>
<organism evidence="3 4">
    <name type="scientific">Colletotrichum siamense</name>
    <name type="common">Anthracnose fungus</name>
    <dbReference type="NCBI Taxonomy" id="690259"/>
    <lineage>
        <taxon>Eukaryota</taxon>
        <taxon>Fungi</taxon>
        <taxon>Dikarya</taxon>
        <taxon>Ascomycota</taxon>
        <taxon>Pezizomycotina</taxon>
        <taxon>Sordariomycetes</taxon>
        <taxon>Hypocreomycetidae</taxon>
        <taxon>Glomerellales</taxon>
        <taxon>Glomerellaceae</taxon>
        <taxon>Colletotrichum</taxon>
        <taxon>Colletotrichum gloeosporioides species complex</taxon>
    </lineage>
</organism>
<dbReference type="Proteomes" id="UP000711996">
    <property type="component" value="Unassembled WGS sequence"/>
</dbReference>
<feature type="domain" description="Serine-threonine/tyrosine-protein kinase catalytic" evidence="2">
    <location>
        <begin position="212"/>
        <end position="327"/>
    </location>
</feature>
<dbReference type="SUPFAM" id="SSF56112">
    <property type="entry name" value="Protein kinase-like (PK-like)"/>
    <property type="match status" value="1"/>
</dbReference>
<comment type="caution">
    <text evidence="3">The sequence shown here is derived from an EMBL/GenBank/DDBJ whole genome shotgun (WGS) entry which is preliminary data.</text>
</comment>
<keyword evidence="4" id="KW-1185">Reference proteome</keyword>
<dbReference type="PANTHER" id="PTHR33112">
    <property type="entry name" value="DOMAIN PROTEIN, PUTATIVE-RELATED"/>
    <property type="match status" value="1"/>
</dbReference>
<dbReference type="PANTHER" id="PTHR33112:SF10">
    <property type="entry name" value="TOL"/>
    <property type="match status" value="1"/>
</dbReference>
<gene>
    <name evidence="3" type="ORF">CGCSCA2_v004019</name>
</gene>
<dbReference type="EMBL" id="QPMT01000009">
    <property type="protein sequence ID" value="KAF4861893.1"/>
    <property type="molecule type" value="Genomic_DNA"/>
</dbReference>
<dbReference type="GO" id="GO:0004672">
    <property type="term" value="F:protein kinase activity"/>
    <property type="evidence" value="ECO:0007669"/>
    <property type="project" value="InterPro"/>
</dbReference>
<evidence type="ECO:0000259" key="2">
    <source>
        <dbReference type="Pfam" id="PF07714"/>
    </source>
</evidence>
<dbReference type="Pfam" id="PF06985">
    <property type="entry name" value="HET"/>
    <property type="match status" value="1"/>
</dbReference>
<accession>A0A9P5EY84</accession>
<dbReference type="Gene3D" id="1.10.510.10">
    <property type="entry name" value="Transferase(Phosphotransferase) domain 1"/>
    <property type="match status" value="1"/>
</dbReference>
<dbReference type="Pfam" id="PF07714">
    <property type="entry name" value="PK_Tyr_Ser-Thr"/>
    <property type="match status" value="1"/>
</dbReference>
<protein>
    <recommendedName>
        <fullName evidence="5">Protein kinase domain-containing protein</fullName>
    </recommendedName>
</protein>
<proteinExistence type="predicted"/>